<dbReference type="InterPro" id="IPR002800">
    <property type="entry name" value="Rv2949c-like"/>
</dbReference>
<dbReference type="AlphaFoldDB" id="A0A1C6RW59"/>
<dbReference type="InterPro" id="IPR028978">
    <property type="entry name" value="Chorismate_lyase_/UTRA_dom_sf"/>
</dbReference>
<evidence type="ECO:0000313" key="1">
    <source>
        <dbReference type="EMBL" id="SCL21436.1"/>
    </source>
</evidence>
<dbReference type="Proteomes" id="UP000198959">
    <property type="component" value="Unassembled WGS sequence"/>
</dbReference>
<dbReference type="OrthoDB" id="5195120at2"/>
<dbReference type="GO" id="GO:0016829">
    <property type="term" value="F:lyase activity"/>
    <property type="evidence" value="ECO:0007669"/>
    <property type="project" value="UniProtKB-KW"/>
</dbReference>
<dbReference type="Pfam" id="PF01947">
    <property type="entry name" value="Rv2949c-like"/>
    <property type="match status" value="1"/>
</dbReference>
<dbReference type="Gene3D" id="3.40.1410.10">
    <property type="entry name" value="Chorismate lyase-like"/>
    <property type="match status" value="1"/>
</dbReference>
<dbReference type="EMBL" id="FMHW01000002">
    <property type="protein sequence ID" value="SCL21436.1"/>
    <property type="molecule type" value="Genomic_DNA"/>
</dbReference>
<dbReference type="RefSeq" id="WP_091640141.1">
    <property type="nucleotide sequence ID" value="NZ_FMHW01000002.1"/>
</dbReference>
<proteinExistence type="predicted"/>
<reference evidence="2" key="1">
    <citation type="submission" date="2016-06" db="EMBL/GenBank/DDBJ databases">
        <authorList>
            <person name="Varghese N."/>
            <person name="Submissions Spin"/>
        </authorList>
    </citation>
    <scope>NUCLEOTIDE SEQUENCE [LARGE SCALE GENOMIC DNA]</scope>
    <source>
        <strain evidence="2">DSM 43817</strain>
    </source>
</reference>
<evidence type="ECO:0000313" key="2">
    <source>
        <dbReference type="Proteomes" id="UP000198959"/>
    </source>
</evidence>
<dbReference type="SUPFAM" id="SSF64288">
    <property type="entry name" value="Chorismate lyase-like"/>
    <property type="match status" value="1"/>
</dbReference>
<keyword evidence="1" id="KW-0670">Pyruvate</keyword>
<dbReference type="STRING" id="145854.GA0074692_1174"/>
<keyword evidence="1" id="KW-0456">Lyase</keyword>
<sequence length="198" mass="20952">MRDATGVALGARPPGDDVETLFTRHFVAQASRPVGLLDVPVGGLHPGHRCLLATDGMVSTTLEAYHLEPIAAQPVSQGDARLDATDAHWLAVPSAATAFRRRVALRGAVSDTLYVVAESLLVPSRLPAGFGDAIDRFPSGLGAALLASGIESRRELLWFGAGTVPDWYPVAAGRHALQRTYRVVHGGEPVALITESFL</sequence>
<keyword evidence="2" id="KW-1185">Reference proteome</keyword>
<name>A0A1C6RW59_9ACTN</name>
<gene>
    <name evidence="1" type="ORF">GA0074692_1174</name>
</gene>
<organism evidence="1 2">
    <name type="scientific">Micromonospora pallida</name>
    <dbReference type="NCBI Taxonomy" id="145854"/>
    <lineage>
        <taxon>Bacteria</taxon>
        <taxon>Bacillati</taxon>
        <taxon>Actinomycetota</taxon>
        <taxon>Actinomycetes</taxon>
        <taxon>Micromonosporales</taxon>
        <taxon>Micromonosporaceae</taxon>
        <taxon>Micromonospora</taxon>
    </lineage>
</organism>
<accession>A0A1C6RW59</accession>
<protein>
    <submittedName>
        <fullName evidence="1">4-hydroxybenzoate synthetase (Chorismate-pyruvate lyase)</fullName>
    </submittedName>
</protein>